<proteinExistence type="inferred from homology"/>
<dbReference type="OrthoDB" id="3427327at2"/>
<protein>
    <submittedName>
        <fullName evidence="8">Subtilisin inhibitor-like</fullName>
    </submittedName>
</protein>
<name>A0A1G7EXD9_9ACTN</name>
<evidence type="ECO:0000256" key="4">
    <source>
        <dbReference type="ARBA" id="ARBA00022690"/>
    </source>
</evidence>
<dbReference type="Gene3D" id="3.30.350.10">
    <property type="entry name" value="Subtilisin inhibitor-like"/>
    <property type="match status" value="1"/>
</dbReference>
<comment type="subcellular location">
    <subcellularLocation>
        <location evidence="1">Secreted</location>
    </subcellularLocation>
</comment>
<reference evidence="8 9" key="1">
    <citation type="submission" date="2016-10" db="EMBL/GenBank/DDBJ databases">
        <authorList>
            <person name="de Groot N.N."/>
        </authorList>
    </citation>
    <scope>NUCLEOTIDE SEQUENCE [LARGE SCALE GENOMIC DNA]</scope>
    <source>
        <strain evidence="8 9">CGMCC 4.1859</strain>
    </source>
</reference>
<evidence type="ECO:0000313" key="8">
    <source>
        <dbReference type="EMBL" id="SDE68339.1"/>
    </source>
</evidence>
<evidence type="ECO:0000256" key="1">
    <source>
        <dbReference type="ARBA" id="ARBA00004613"/>
    </source>
</evidence>
<keyword evidence="5" id="KW-0722">Serine protease inhibitor</keyword>
<sequence>MTHVSPCRPLRPSRLSRSSPSFRFPWGRSLLAGAVALSGLATGAVPADAHDRVGGDRLTVTVRQAGRADGTYLLRCHPGGGSHPDPGGACAVLDRRTTWGRAPFAPVPPDALCTMRYGGPATARVTGTWAGRPVDASYDRADGCEIARWDALVPLLPAQDDRLRQ</sequence>
<dbReference type="GO" id="GO:0004867">
    <property type="term" value="F:serine-type endopeptidase inhibitor activity"/>
    <property type="evidence" value="ECO:0007669"/>
    <property type="project" value="UniProtKB-KW"/>
</dbReference>
<evidence type="ECO:0000259" key="7">
    <source>
        <dbReference type="Pfam" id="PF00720"/>
    </source>
</evidence>
<gene>
    <name evidence="8" type="ORF">SAMN05216260_103120</name>
</gene>
<keyword evidence="6" id="KW-1015">Disulfide bond</keyword>
<dbReference type="AlphaFoldDB" id="A0A1G7EXD9"/>
<keyword evidence="3" id="KW-0964">Secreted</keyword>
<dbReference type="GO" id="GO:0005576">
    <property type="term" value="C:extracellular region"/>
    <property type="evidence" value="ECO:0007669"/>
    <property type="project" value="UniProtKB-SubCell"/>
</dbReference>
<comment type="similarity">
    <text evidence="2">Belongs to the protease inhibitor I16 (SSI) family.</text>
</comment>
<accession>A0A1G7EXD9</accession>
<dbReference type="InterPro" id="IPR023549">
    <property type="entry name" value="Subtilisin_inhibitor"/>
</dbReference>
<organism evidence="8 9">
    <name type="scientific">Streptomyces griseoaurantiacus</name>
    <dbReference type="NCBI Taxonomy" id="68213"/>
    <lineage>
        <taxon>Bacteria</taxon>
        <taxon>Bacillati</taxon>
        <taxon>Actinomycetota</taxon>
        <taxon>Actinomycetes</taxon>
        <taxon>Kitasatosporales</taxon>
        <taxon>Streptomycetaceae</taxon>
        <taxon>Streptomyces</taxon>
        <taxon>Streptomyces aurantiacus group</taxon>
    </lineage>
</organism>
<evidence type="ECO:0000313" key="9">
    <source>
        <dbReference type="Proteomes" id="UP000198614"/>
    </source>
</evidence>
<evidence type="ECO:0000256" key="3">
    <source>
        <dbReference type="ARBA" id="ARBA00022525"/>
    </source>
</evidence>
<dbReference type="SUPFAM" id="SSF55399">
    <property type="entry name" value="Subtilisin inhibitor"/>
    <property type="match status" value="1"/>
</dbReference>
<dbReference type="Proteomes" id="UP000198614">
    <property type="component" value="Unassembled WGS sequence"/>
</dbReference>
<keyword evidence="4" id="KW-0646">Protease inhibitor</keyword>
<dbReference type="Pfam" id="PF00720">
    <property type="entry name" value="SSI"/>
    <property type="match status" value="1"/>
</dbReference>
<evidence type="ECO:0000256" key="6">
    <source>
        <dbReference type="ARBA" id="ARBA00023157"/>
    </source>
</evidence>
<dbReference type="PROSITE" id="PS00999">
    <property type="entry name" value="SSI"/>
    <property type="match status" value="1"/>
</dbReference>
<evidence type="ECO:0000256" key="5">
    <source>
        <dbReference type="ARBA" id="ARBA00022900"/>
    </source>
</evidence>
<dbReference type="InterPro" id="IPR036819">
    <property type="entry name" value="Subtilisin_inhibitor-like_sf"/>
</dbReference>
<dbReference type="EMBL" id="FNAX01000003">
    <property type="protein sequence ID" value="SDE68339.1"/>
    <property type="molecule type" value="Genomic_DNA"/>
</dbReference>
<dbReference type="InterPro" id="IPR020054">
    <property type="entry name" value="Prot_inh_SSI_I16_CS"/>
</dbReference>
<evidence type="ECO:0000256" key="2">
    <source>
        <dbReference type="ARBA" id="ARBA00010472"/>
    </source>
</evidence>
<feature type="domain" description="Subtilisin inhibitor" evidence="7">
    <location>
        <begin position="66"/>
        <end position="135"/>
    </location>
</feature>